<dbReference type="Proteomes" id="UP001596504">
    <property type="component" value="Unassembled WGS sequence"/>
</dbReference>
<sequence>MGAWIDFRPLRHAHFRRLWWGGELSTLGSQLTAVAVLFQMWQITADTAAVGALGIAQAVPRVIGGLAGGSLADAADRRAVALLATSGQLLTALLLAAQAWTGLESMWALLALAALSAGCSGLGAPARRVFTPRLLPADQVPAGVALDHVGFQVAMLVGPALAGGLIGAAGTTACYLLVAASFGAALHAIARLPSIRPDGRGTRPGLAAIRQGWRFVLGSRVLRGVFLNDVLATVLAFPIALFPAINAERFGGNPETLGLLMSALALGGLLGGLASGAVTSARRPGLVMVLAAGTWGVALVGFGLAQSPWVLLGCLTAAGAADTTSVICRGSIVLLATPDSHRGRVNAVDPVVGASGPDLGNFRAGLAADATSATAAAVSGALLCAVGVAVQGVRNRPLREFTAR</sequence>
<feature type="transmembrane region" description="Helical" evidence="7">
    <location>
        <begin position="225"/>
        <end position="245"/>
    </location>
</feature>
<dbReference type="Pfam" id="PF05977">
    <property type="entry name" value="MFS_3"/>
    <property type="match status" value="1"/>
</dbReference>
<dbReference type="Gene3D" id="1.20.1250.20">
    <property type="entry name" value="MFS general substrate transporter like domains"/>
    <property type="match status" value="1"/>
</dbReference>
<keyword evidence="2" id="KW-0813">Transport</keyword>
<gene>
    <name evidence="8" type="ORF">ACFQRI_14575</name>
</gene>
<comment type="subcellular location">
    <subcellularLocation>
        <location evidence="1">Cell inner membrane</location>
        <topology evidence="1">Multi-pass membrane protein</topology>
    </subcellularLocation>
</comment>
<name>A0ABW2LM42_9PSEU</name>
<feature type="transmembrane region" description="Helical" evidence="7">
    <location>
        <begin position="285"/>
        <end position="305"/>
    </location>
</feature>
<evidence type="ECO:0000256" key="6">
    <source>
        <dbReference type="ARBA" id="ARBA00023136"/>
    </source>
</evidence>
<evidence type="ECO:0000256" key="3">
    <source>
        <dbReference type="ARBA" id="ARBA00022475"/>
    </source>
</evidence>
<feature type="transmembrane region" description="Helical" evidence="7">
    <location>
        <begin position="18"/>
        <end position="41"/>
    </location>
</feature>
<feature type="transmembrane region" description="Helical" evidence="7">
    <location>
        <begin position="79"/>
        <end position="100"/>
    </location>
</feature>
<evidence type="ECO:0000313" key="8">
    <source>
        <dbReference type="EMBL" id="MFC7342626.1"/>
    </source>
</evidence>
<dbReference type="RefSeq" id="WP_380668675.1">
    <property type="nucleotide sequence ID" value="NZ_JBHTCJ010000006.1"/>
</dbReference>
<accession>A0ABW2LM42</accession>
<dbReference type="PANTHER" id="PTHR23513:SF9">
    <property type="entry name" value="ENTEROBACTIN EXPORTER ENTS"/>
    <property type="match status" value="1"/>
</dbReference>
<keyword evidence="5 7" id="KW-1133">Transmembrane helix</keyword>
<feature type="transmembrane region" description="Helical" evidence="7">
    <location>
        <begin position="370"/>
        <end position="390"/>
    </location>
</feature>
<keyword evidence="9" id="KW-1185">Reference proteome</keyword>
<keyword evidence="3" id="KW-1003">Cell membrane</keyword>
<feature type="transmembrane region" description="Helical" evidence="7">
    <location>
        <begin position="47"/>
        <end position="67"/>
    </location>
</feature>
<feature type="transmembrane region" description="Helical" evidence="7">
    <location>
        <begin position="257"/>
        <end position="278"/>
    </location>
</feature>
<dbReference type="InterPro" id="IPR010290">
    <property type="entry name" value="TM_effector"/>
</dbReference>
<dbReference type="SUPFAM" id="SSF103473">
    <property type="entry name" value="MFS general substrate transporter"/>
    <property type="match status" value="1"/>
</dbReference>
<organism evidence="8 9">
    <name type="scientific">Saccharopolyspora griseoalba</name>
    <dbReference type="NCBI Taxonomy" id="1431848"/>
    <lineage>
        <taxon>Bacteria</taxon>
        <taxon>Bacillati</taxon>
        <taxon>Actinomycetota</taxon>
        <taxon>Actinomycetes</taxon>
        <taxon>Pseudonocardiales</taxon>
        <taxon>Pseudonocardiaceae</taxon>
        <taxon>Saccharopolyspora</taxon>
    </lineage>
</organism>
<evidence type="ECO:0000256" key="7">
    <source>
        <dbReference type="SAM" id="Phobius"/>
    </source>
</evidence>
<dbReference type="InterPro" id="IPR036259">
    <property type="entry name" value="MFS_trans_sf"/>
</dbReference>
<reference evidence="9" key="1">
    <citation type="journal article" date="2019" name="Int. J. Syst. Evol. Microbiol.">
        <title>The Global Catalogue of Microorganisms (GCM) 10K type strain sequencing project: providing services to taxonomists for standard genome sequencing and annotation.</title>
        <authorList>
            <consortium name="The Broad Institute Genomics Platform"/>
            <consortium name="The Broad Institute Genome Sequencing Center for Infectious Disease"/>
            <person name="Wu L."/>
            <person name="Ma J."/>
        </authorList>
    </citation>
    <scope>NUCLEOTIDE SEQUENCE [LARGE SCALE GENOMIC DNA]</scope>
    <source>
        <strain evidence="9">WLHS5</strain>
    </source>
</reference>
<evidence type="ECO:0000256" key="1">
    <source>
        <dbReference type="ARBA" id="ARBA00004429"/>
    </source>
</evidence>
<dbReference type="PANTHER" id="PTHR23513">
    <property type="entry name" value="INTEGRAL MEMBRANE EFFLUX PROTEIN-RELATED"/>
    <property type="match status" value="1"/>
</dbReference>
<protein>
    <submittedName>
        <fullName evidence="8">MFS transporter</fullName>
    </submittedName>
</protein>
<evidence type="ECO:0000256" key="4">
    <source>
        <dbReference type="ARBA" id="ARBA00022692"/>
    </source>
</evidence>
<keyword evidence="6 7" id="KW-0472">Membrane</keyword>
<proteinExistence type="predicted"/>
<dbReference type="CDD" id="cd06173">
    <property type="entry name" value="MFS_MefA_like"/>
    <property type="match status" value="1"/>
</dbReference>
<evidence type="ECO:0000256" key="5">
    <source>
        <dbReference type="ARBA" id="ARBA00022989"/>
    </source>
</evidence>
<dbReference type="EMBL" id="JBHTCJ010000006">
    <property type="protein sequence ID" value="MFC7342626.1"/>
    <property type="molecule type" value="Genomic_DNA"/>
</dbReference>
<keyword evidence="4 7" id="KW-0812">Transmembrane</keyword>
<evidence type="ECO:0000256" key="2">
    <source>
        <dbReference type="ARBA" id="ARBA00022448"/>
    </source>
</evidence>
<evidence type="ECO:0000313" key="9">
    <source>
        <dbReference type="Proteomes" id="UP001596504"/>
    </source>
</evidence>
<feature type="transmembrane region" description="Helical" evidence="7">
    <location>
        <begin position="168"/>
        <end position="190"/>
    </location>
</feature>
<comment type="caution">
    <text evidence="8">The sequence shown here is derived from an EMBL/GenBank/DDBJ whole genome shotgun (WGS) entry which is preliminary data.</text>
</comment>